<gene>
    <name evidence="3" type="primary">Vigan.08G270400</name>
    <name evidence="3" type="ORF">VIGAN_08270400</name>
</gene>
<name>A0A0S3SSQ2_PHAAN</name>
<evidence type="ECO:0000313" key="4">
    <source>
        <dbReference type="Proteomes" id="UP000291084"/>
    </source>
</evidence>
<evidence type="ECO:0000313" key="3">
    <source>
        <dbReference type="EMBL" id="BAT95880.1"/>
    </source>
</evidence>
<keyword evidence="1" id="KW-0472">Membrane</keyword>
<reference evidence="3 4" key="1">
    <citation type="journal article" date="2015" name="Sci. Rep.">
        <title>The power of single molecule real-time sequencing technology in the de novo assembly of a eukaryotic genome.</title>
        <authorList>
            <person name="Sakai H."/>
            <person name="Naito K."/>
            <person name="Ogiso-Tanaka E."/>
            <person name="Takahashi Y."/>
            <person name="Iseki K."/>
            <person name="Muto C."/>
            <person name="Satou K."/>
            <person name="Teruya K."/>
            <person name="Shiroma A."/>
            <person name="Shimoji M."/>
            <person name="Hirano T."/>
            <person name="Itoh T."/>
            <person name="Kaga A."/>
            <person name="Tomooka N."/>
        </authorList>
    </citation>
    <scope>NUCLEOTIDE SEQUENCE [LARGE SCALE GENOMIC DNA]</scope>
    <source>
        <strain evidence="4">cv. Shumari</strain>
    </source>
</reference>
<evidence type="ECO:0000256" key="1">
    <source>
        <dbReference type="SAM" id="Phobius"/>
    </source>
</evidence>
<sequence>MIVIQILLWMIHSPTSSINQSNHFKKLIYLFKCFFFLLPIIHVNKQTTMIPYLNFTLMTLTKYFCLRAQIKVMTHLICKAL</sequence>
<organism evidence="3 4">
    <name type="scientific">Vigna angularis var. angularis</name>
    <dbReference type="NCBI Taxonomy" id="157739"/>
    <lineage>
        <taxon>Eukaryota</taxon>
        <taxon>Viridiplantae</taxon>
        <taxon>Streptophyta</taxon>
        <taxon>Embryophyta</taxon>
        <taxon>Tracheophyta</taxon>
        <taxon>Spermatophyta</taxon>
        <taxon>Magnoliopsida</taxon>
        <taxon>eudicotyledons</taxon>
        <taxon>Gunneridae</taxon>
        <taxon>Pentapetalae</taxon>
        <taxon>rosids</taxon>
        <taxon>fabids</taxon>
        <taxon>Fabales</taxon>
        <taxon>Fabaceae</taxon>
        <taxon>Papilionoideae</taxon>
        <taxon>50 kb inversion clade</taxon>
        <taxon>NPAAA clade</taxon>
        <taxon>indigoferoid/millettioid clade</taxon>
        <taxon>Phaseoleae</taxon>
        <taxon>Vigna</taxon>
    </lineage>
</organism>
<dbReference type="AlphaFoldDB" id="A0A0S3SSQ2"/>
<accession>A0A0S3SSQ2</accession>
<dbReference type="Proteomes" id="UP000291084">
    <property type="component" value="Chromosome 8"/>
</dbReference>
<dbReference type="EMBL" id="AP015041">
    <property type="protein sequence ID" value="BAT95880.1"/>
    <property type="molecule type" value="Genomic_DNA"/>
</dbReference>
<keyword evidence="1" id="KW-0812">Transmembrane</keyword>
<proteinExistence type="predicted"/>
<keyword evidence="1" id="KW-1133">Transmembrane helix</keyword>
<feature type="chain" id="PRO_5006618477" evidence="2">
    <location>
        <begin position="18"/>
        <end position="81"/>
    </location>
</feature>
<feature type="transmembrane region" description="Helical" evidence="1">
    <location>
        <begin position="27"/>
        <end position="43"/>
    </location>
</feature>
<feature type="transmembrane region" description="Helical" evidence="1">
    <location>
        <begin position="49"/>
        <end position="66"/>
    </location>
</feature>
<feature type="signal peptide" evidence="2">
    <location>
        <begin position="1"/>
        <end position="17"/>
    </location>
</feature>
<evidence type="ECO:0000256" key="2">
    <source>
        <dbReference type="SAM" id="SignalP"/>
    </source>
</evidence>
<keyword evidence="2" id="KW-0732">Signal</keyword>
<protein>
    <submittedName>
        <fullName evidence="3">Uncharacterized protein</fullName>
    </submittedName>
</protein>
<keyword evidence="4" id="KW-1185">Reference proteome</keyword>